<organism evidence="1">
    <name type="scientific">marine sediment metagenome</name>
    <dbReference type="NCBI Taxonomy" id="412755"/>
    <lineage>
        <taxon>unclassified sequences</taxon>
        <taxon>metagenomes</taxon>
        <taxon>ecological metagenomes</taxon>
    </lineage>
</organism>
<accession>X1G9B6</accession>
<reference evidence="1" key="1">
    <citation type="journal article" date="2014" name="Front. Microbiol.">
        <title>High frequency of phylogenetically diverse reductive dehalogenase-homologous genes in deep subseafloor sedimentary metagenomes.</title>
        <authorList>
            <person name="Kawai M."/>
            <person name="Futagami T."/>
            <person name="Toyoda A."/>
            <person name="Takaki Y."/>
            <person name="Nishi S."/>
            <person name="Hori S."/>
            <person name="Arai W."/>
            <person name="Tsubouchi T."/>
            <person name="Morono Y."/>
            <person name="Uchiyama I."/>
            <person name="Ito T."/>
            <person name="Fujiyama A."/>
            <person name="Inagaki F."/>
            <person name="Takami H."/>
        </authorList>
    </citation>
    <scope>NUCLEOTIDE SEQUENCE</scope>
    <source>
        <strain evidence="1">Expedition CK06-06</strain>
    </source>
</reference>
<evidence type="ECO:0000313" key="1">
    <source>
        <dbReference type="EMBL" id="GAH53827.1"/>
    </source>
</evidence>
<gene>
    <name evidence="1" type="ORF">S03H2_28044</name>
</gene>
<comment type="caution">
    <text evidence="1">The sequence shown here is derived from an EMBL/GenBank/DDBJ whole genome shotgun (WGS) entry which is preliminary data.</text>
</comment>
<protein>
    <submittedName>
        <fullName evidence="1">Uncharacterized protein</fullName>
    </submittedName>
</protein>
<sequence length="108" mass="12422">MEMSILDNINFNNFIGHKTIIYGEINTGKTEYTAKFVQFLLEDKQVNPKATTILDFGPKLKRIKGKKIGGKIEDFYKKCKICNYLTFQGEIIPPRLNAKSQDEIFENA</sequence>
<proteinExistence type="predicted"/>
<dbReference type="AlphaFoldDB" id="X1G9B6"/>
<feature type="non-terminal residue" evidence="1">
    <location>
        <position position="108"/>
    </location>
</feature>
<name>X1G9B6_9ZZZZ</name>
<dbReference type="EMBL" id="BARU01016892">
    <property type="protein sequence ID" value="GAH53827.1"/>
    <property type="molecule type" value="Genomic_DNA"/>
</dbReference>